<evidence type="ECO:0000256" key="1">
    <source>
        <dbReference type="SAM" id="SignalP"/>
    </source>
</evidence>
<comment type="caution">
    <text evidence="2">The sequence shown here is derived from an EMBL/GenBank/DDBJ whole genome shotgun (WGS) entry which is preliminary data.</text>
</comment>
<sequence>MRFLAPAHLVVLGLLSLGITAYAQSCSENVDCGRNHCCLRTVVLGVCIPLSAEGAFCACGCAPGLKCDEENICVTVGLPPRTDGADDPEQPDEDQGV</sequence>
<dbReference type="Gene3D" id="2.10.80.10">
    <property type="entry name" value="Lipase, subunit A"/>
    <property type="match status" value="1"/>
</dbReference>
<dbReference type="AlphaFoldDB" id="A0AAD7ELK5"/>
<protein>
    <submittedName>
        <fullName evidence="2">Uncharacterized protein</fullName>
    </submittedName>
</protein>
<keyword evidence="1" id="KW-0732">Signal</keyword>
<feature type="signal peptide" evidence="1">
    <location>
        <begin position="1"/>
        <end position="23"/>
    </location>
</feature>
<dbReference type="Proteomes" id="UP001218218">
    <property type="component" value="Unassembled WGS sequence"/>
</dbReference>
<dbReference type="EMBL" id="JARIHO010000031">
    <property type="protein sequence ID" value="KAJ7336216.1"/>
    <property type="molecule type" value="Genomic_DNA"/>
</dbReference>
<reference evidence="2" key="1">
    <citation type="submission" date="2023-03" db="EMBL/GenBank/DDBJ databases">
        <title>Massive genome expansion in bonnet fungi (Mycena s.s.) driven by repeated elements and novel gene families across ecological guilds.</title>
        <authorList>
            <consortium name="Lawrence Berkeley National Laboratory"/>
            <person name="Harder C.B."/>
            <person name="Miyauchi S."/>
            <person name="Viragh M."/>
            <person name="Kuo A."/>
            <person name="Thoen E."/>
            <person name="Andreopoulos B."/>
            <person name="Lu D."/>
            <person name="Skrede I."/>
            <person name="Drula E."/>
            <person name="Henrissat B."/>
            <person name="Morin E."/>
            <person name="Kohler A."/>
            <person name="Barry K."/>
            <person name="LaButti K."/>
            <person name="Morin E."/>
            <person name="Salamov A."/>
            <person name="Lipzen A."/>
            <person name="Mereny Z."/>
            <person name="Hegedus B."/>
            <person name="Baldrian P."/>
            <person name="Stursova M."/>
            <person name="Weitz H."/>
            <person name="Taylor A."/>
            <person name="Grigoriev I.V."/>
            <person name="Nagy L.G."/>
            <person name="Martin F."/>
            <person name="Kauserud H."/>
        </authorList>
    </citation>
    <scope>NUCLEOTIDE SEQUENCE</scope>
    <source>
        <strain evidence="2">CBHHK002</strain>
    </source>
</reference>
<accession>A0AAD7ELK5</accession>
<evidence type="ECO:0000313" key="3">
    <source>
        <dbReference type="Proteomes" id="UP001218218"/>
    </source>
</evidence>
<proteinExistence type="predicted"/>
<organism evidence="2 3">
    <name type="scientific">Mycena albidolilacea</name>
    <dbReference type="NCBI Taxonomy" id="1033008"/>
    <lineage>
        <taxon>Eukaryota</taxon>
        <taxon>Fungi</taxon>
        <taxon>Dikarya</taxon>
        <taxon>Basidiomycota</taxon>
        <taxon>Agaricomycotina</taxon>
        <taxon>Agaricomycetes</taxon>
        <taxon>Agaricomycetidae</taxon>
        <taxon>Agaricales</taxon>
        <taxon>Marasmiineae</taxon>
        <taxon>Mycenaceae</taxon>
        <taxon>Mycena</taxon>
    </lineage>
</organism>
<evidence type="ECO:0000313" key="2">
    <source>
        <dbReference type="EMBL" id="KAJ7336216.1"/>
    </source>
</evidence>
<gene>
    <name evidence="2" type="ORF">DFH08DRAFT_965113</name>
</gene>
<feature type="chain" id="PRO_5042138211" evidence="1">
    <location>
        <begin position="24"/>
        <end position="97"/>
    </location>
</feature>
<name>A0AAD7ELK5_9AGAR</name>
<keyword evidence="3" id="KW-1185">Reference proteome</keyword>